<comment type="caution">
    <text evidence="1">The sequence shown here is derived from an EMBL/GenBank/DDBJ whole genome shotgun (WGS) entry which is preliminary data.</text>
</comment>
<dbReference type="AlphaFoldDB" id="A0A6A3LUX7"/>
<proteinExistence type="predicted"/>
<reference evidence="1 2" key="1">
    <citation type="submission" date="2018-09" db="EMBL/GenBank/DDBJ databases">
        <title>Genomic investigation of the strawberry pathogen Phytophthora fragariae indicates pathogenicity is determined by transcriptional variation in three key races.</title>
        <authorList>
            <person name="Adams T.M."/>
            <person name="Armitage A.D."/>
            <person name="Sobczyk M.K."/>
            <person name="Bates H.J."/>
            <person name="Dunwell J.M."/>
            <person name="Nellist C.F."/>
            <person name="Harrison R.J."/>
        </authorList>
    </citation>
    <scope>NUCLEOTIDE SEQUENCE [LARGE SCALE GENOMIC DNA]</scope>
    <source>
        <strain evidence="1 2">SCRP324</strain>
    </source>
</reference>
<gene>
    <name evidence="1" type="ORF">PR002_g12095</name>
</gene>
<accession>A0A6A3LUX7</accession>
<dbReference type="EMBL" id="QXFU01000749">
    <property type="protein sequence ID" value="KAE9021978.1"/>
    <property type="molecule type" value="Genomic_DNA"/>
</dbReference>
<evidence type="ECO:0000313" key="1">
    <source>
        <dbReference type="EMBL" id="KAE9021978.1"/>
    </source>
</evidence>
<sequence>MREEDKNFAYLIKMMRKKYGRRDNMFRIQQRLAERLRDEPDQHRLRQARAGGVLRGRVY</sequence>
<evidence type="ECO:0000313" key="2">
    <source>
        <dbReference type="Proteomes" id="UP000435112"/>
    </source>
</evidence>
<protein>
    <submittedName>
        <fullName evidence="1">Uncharacterized protein</fullName>
    </submittedName>
</protein>
<dbReference type="OrthoDB" id="3863715at2759"/>
<organism evidence="1 2">
    <name type="scientific">Phytophthora rubi</name>
    <dbReference type="NCBI Taxonomy" id="129364"/>
    <lineage>
        <taxon>Eukaryota</taxon>
        <taxon>Sar</taxon>
        <taxon>Stramenopiles</taxon>
        <taxon>Oomycota</taxon>
        <taxon>Peronosporomycetes</taxon>
        <taxon>Peronosporales</taxon>
        <taxon>Peronosporaceae</taxon>
        <taxon>Phytophthora</taxon>
    </lineage>
</organism>
<name>A0A6A3LUX7_9STRA</name>
<dbReference type="Proteomes" id="UP000435112">
    <property type="component" value="Unassembled WGS sequence"/>
</dbReference>